<dbReference type="Proteomes" id="UP001500457">
    <property type="component" value="Unassembled WGS sequence"/>
</dbReference>
<accession>A0ABP9E0Q5</accession>
<protein>
    <recommendedName>
        <fullName evidence="2">Glycosyltransferase 2-like domain-containing protein</fullName>
    </recommendedName>
</protein>
<dbReference type="CDD" id="cd00761">
    <property type="entry name" value="Glyco_tranf_GTA_type"/>
    <property type="match status" value="1"/>
</dbReference>
<dbReference type="SUPFAM" id="SSF53448">
    <property type="entry name" value="Nucleotide-diphospho-sugar transferases"/>
    <property type="match status" value="1"/>
</dbReference>
<feature type="domain" description="Glycosyltransferase 2-like" evidence="2">
    <location>
        <begin position="3"/>
        <end position="156"/>
    </location>
</feature>
<dbReference type="InterPro" id="IPR050834">
    <property type="entry name" value="Glycosyltransf_2"/>
</dbReference>
<dbReference type="PANTHER" id="PTHR43685:SF2">
    <property type="entry name" value="GLYCOSYLTRANSFERASE 2-LIKE DOMAIN-CONTAINING PROTEIN"/>
    <property type="match status" value="1"/>
</dbReference>
<comment type="caution">
    <text evidence="3">The sequence shown here is derived from an EMBL/GenBank/DDBJ whole genome shotgun (WGS) entry which is preliminary data.</text>
</comment>
<sequence length="345" mass="38040">MVSFLCPAYKTERYLPGTIASVLAQTRKDWELVVVDNGMSDAIRDIVAAADDPRVVLVRQENAGFAGGVQAAVAAATGRNFAQLNSDDRIMPEFVERMAGLLEAHPEVDAVTCDALVLDERTNAYRRRSFHQQHGMRAKVRFSDRLTLAELIDGRVIYYTAVVRREIWDRVGGIDGLGDLPMWLRIIRSGADVRSIPDQLGVYMIRDDSLSRNPESIAAFQRFQEQAYVDGASGSDDPAVHEALARRIRRLRYYEALRDARNALLTGDAEKARHRADEALQMRTRPRSLGVAAVVRVAPHAAAGIWPLKQRVTTSGKRAVAVLRGRARPAEQESAAASPGGSPQT</sequence>
<keyword evidence="4" id="KW-1185">Reference proteome</keyword>
<evidence type="ECO:0000256" key="1">
    <source>
        <dbReference type="SAM" id="MobiDB-lite"/>
    </source>
</evidence>
<organism evidence="3 4">
    <name type="scientific">Actinomycetospora straminea</name>
    <dbReference type="NCBI Taxonomy" id="663607"/>
    <lineage>
        <taxon>Bacteria</taxon>
        <taxon>Bacillati</taxon>
        <taxon>Actinomycetota</taxon>
        <taxon>Actinomycetes</taxon>
        <taxon>Pseudonocardiales</taxon>
        <taxon>Pseudonocardiaceae</taxon>
        <taxon>Actinomycetospora</taxon>
    </lineage>
</organism>
<proteinExistence type="predicted"/>
<dbReference type="Gene3D" id="3.90.550.10">
    <property type="entry name" value="Spore Coat Polysaccharide Biosynthesis Protein SpsA, Chain A"/>
    <property type="match status" value="1"/>
</dbReference>
<evidence type="ECO:0000313" key="4">
    <source>
        <dbReference type="Proteomes" id="UP001500457"/>
    </source>
</evidence>
<gene>
    <name evidence="3" type="ORF">GCM10023203_11340</name>
</gene>
<feature type="region of interest" description="Disordered" evidence="1">
    <location>
        <begin position="324"/>
        <end position="345"/>
    </location>
</feature>
<dbReference type="PANTHER" id="PTHR43685">
    <property type="entry name" value="GLYCOSYLTRANSFERASE"/>
    <property type="match status" value="1"/>
</dbReference>
<dbReference type="Pfam" id="PF00535">
    <property type="entry name" value="Glycos_transf_2"/>
    <property type="match status" value="1"/>
</dbReference>
<dbReference type="InterPro" id="IPR001173">
    <property type="entry name" value="Glyco_trans_2-like"/>
</dbReference>
<evidence type="ECO:0000313" key="3">
    <source>
        <dbReference type="EMBL" id="GAA4865077.1"/>
    </source>
</evidence>
<evidence type="ECO:0000259" key="2">
    <source>
        <dbReference type="Pfam" id="PF00535"/>
    </source>
</evidence>
<reference evidence="4" key="1">
    <citation type="journal article" date="2019" name="Int. J. Syst. Evol. Microbiol.">
        <title>The Global Catalogue of Microorganisms (GCM) 10K type strain sequencing project: providing services to taxonomists for standard genome sequencing and annotation.</title>
        <authorList>
            <consortium name="The Broad Institute Genomics Platform"/>
            <consortium name="The Broad Institute Genome Sequencing Center for Infectious Disease"/>
            <person name="Wu L."/>
            <person name="Ma J."/>
        </authorList>
    </citation>
    <scope>NUCLEOTIDE SEQUENCE [LARGE SCALE GENOMIC DNA]</scope>
    <source>
        <strain evidence="4">JCM 17983</strain>
    </source>
</reference>
<dbReference type="EMBL" id="BAABHQ010000002">
    <property type="protein sequence ID" value="GAA4865077.1"/>
    <property type="molecule type" value="Genomic_DNA"/>
</dbReference>
<dbReference type="InterPro" id="IPR029044">
    <property type="entry name" value="Nucleotide-diphossugar_trans"/>
</dbReference>
<name>A0ABP9E0Q5_9PSEU</name>